<name>A0A1V8M3L1_9GAMM</name>
<reference evidence="1 2" key="1">
    <citation type="submission" date="2015-12" db="EMBL/GenBank/DDBJ databases">
        <authorList>
            <person name="Shamseldin A."/>
            <person name="Moawad H."/>
            <person name="Abd El-Rahim W.M."/>
            <person name="Sadowsky M.J."/>
        </authorList>
    </citation>
    <scope>NUCLEOTIDE SEQUENCE [LARGE SCALE GENOMIC DNA]</scope>
    <source>
        <strain evidence="1 2">WF1</strain>
    </source>
</reference>
<organism evidence="1 2">
    <name type="scientific">Methyloprofundus sedimenti</name>
    <dbReference type="NCBI Taxonomy" id="1420851"/>
    <lineage>
        <taxon>Bacteria</taxon>
        <taxon>Pseudomonadati</taxon>
        <taxon>Pseudomonadota</taxon>
        <taxon>Gammaproteobacteria</taxon>
        <taxon>Methylococcales</taxon>
        <taxon>Methylococcaceae</taxon>
        <taxon>Methyloprofundus</taxon>
    </lineage>
</organism>
<evidence type="ECO:0000313" key="2">
    <source>
        <dbReference type="Proteomes" id="UP000191980"/>
    </source>
</evidence>
<comment type="caution">
    <text evidence="1">The sequence shown here is derived from an EMBL/GenBank/DDBJ whole genome shotgun (WGS) entry which is preliminary data.</text>
</comment>
<dbReference type="Proteomes" id="UP000191980">
    <property type="component" value="Unassembled WGS sequence"/>
</dbReference>
<dbReference type="EMBL" id="LPUF01000003">
    <property type="protein sequence ID" value="OQK15983.1"/>
    <property type="molecule type" value="Genomic_DNA"/>
</dbReference>
<accession>A0A1V8M3L1</accession>
<protein>
    <submittedName>
        <fullName evidence="1">Uncharacterized protein</fullName>
    </submittedName>
</protein>
<proteinExistence type="predicted"/>
<dbReference type="STRING" id="1420851.AU255_17280"/>
<dbReference type="AlphaFoldDB" id="A0A1V8M3L1"/>
<evidence type="ECO:0000313" key="1">
    <source>
        <dbReference type="EMBL" id="OQK15983.1"/>
    </source>
</evidence>
<gene>
    <name evidence="1" type="ORF">AU255_17280</name>
</gene>
<sequence length="100" mass="10949">MSHAKNIAHHGLNRHEVSTTLIKGAVMSAGAQTGKTIMSKITKHPLLLVGIGMVGGYYVHKYRKEIISSVTSVGDKGKDFVLQQKENLEDMVAESKEDQE</sequence>
<keyword evidence="2" id="KW-1185">Reference proteome</keyword>